<dbReference type="InterPro" id="IPR049331">
    <property type="entry name" value="Top1B_N_bact"/>
</dbReference>
<evidence type="ECO:0000256" key="6">
    <source>
        <dbReference type="ARBA" id="ARBA00023235"/>
    </source>
</evidence>
<dbReference type="Gene3D" id="3.90.15.10">
    <property type="entry name" value="Topoisomerase I, Chain A, domain 3"/>
    <property type="match status" value="1"/>
</dbReference>
<evidence type="ECO:0000259" key="7">
    <source>
        <dbReference type="Pfam" id="PF01028"/>
    </source>
</evidence>
<comment type="similarity">
    <text evidence="2">Belongs to the type IB topoisomerase family.</text>
</comment>
<dbReference type="Pfam" id="PF21338">
    <property type="entry name" value="Top1B_N_bact"/>
    <property type="match status" value="1"/>
</dbReference>
<dbReference type="PROSITE" id="PS52038">
    <property type="entry name" value="TOPO_IB_2"/>
    <property type="match status" value="1"/>
</dbReference>
<feature type="domain" description="DNA topoisomerase IB N-terminal" evidence="8">
    <location>
        <begin position="44"/>
        <end position="92"/>
    </location>
</feature>
<dbReference type="InterPro" id="IPR035447">
    <property type="entry name" value="DNA_topo_I_N_sf"/>
</dbReference>
<evidence type="ECO:0000313" key="10">
    <source>
        <dbReference type="Proteomes" id="UP000625283"/>
    </source>
</evidence>
<dbReference type="Gene3D" id="3.30.66.10">
    <property type="entry name" value="DNA topoisomerase I domain"/>
    <property type="match status" value="1"/>
</dbReference>
<evidence type="ECO:0000256" key="5">
    <source>
        <dbReference type="ARBA" id="ARBA00023125"/>
    </source>
</evidence>
<proteinExistence type="inferred from homology"/>
<comment type="catalytic activity">
    <reaction evidence="1">
        <text>ATP-independent breakage of single-stranded DNA, followed by passage and rejoining.</text>
        <dbReference type="EC" id="5.6.2.1"/>
    </reaction>
</comment>
<dbReference type="EMBL" id="JAERTY010000004">
    <property type="protein sequence ID" value="MBL1408952.1"/>
    <property type="molecule type" value="Genomic_DNA"/>
</dbReference>
<dbReference type="PRINTS" id="PR00416">
    <property type="entry name" value="EUTPISMRASEI"/>
</dbReference>
<dbReference type="SUPFAM" id="SSF56349">
    <property type="entry name" value="DNA breaking-rejoining enzymes"/>
    <property type="match status" value="1"/>
</dbReference>
<keyword evidence="10" id="KW-1185">Reference proteome</keyword>
<keyword evidence="4" id="KW-0799">Topoisomerase</keyword>
<accession>A0ABS1R4L6</accession>
<dbReference type="Pfam" id="PF01028">
    <property type="entry name" value="Topoisom_I"/>
    <property type="match status" value="1"/>
</dbReference>
<name>A0ABS1R4L6_9SPHI</name>
<comment type="caution">
    <text evidence="9">The sequence shown here is derived from an EMBL/GenBank/DDBJ whole genome shotgun (WGS) entry which is preliminary data.</text>
</comment>
<dbReference type="InterPro" id="IPR011010">
    <property type="entry name" value="DNA_brk_join_enz"/>
</dbReference>
<evidence type="ECO:0000313" key="9">
    <source>
        <dbReference type="EMBL" id="MBL1408952.1"/>
    </source>
</evidence>
<dbReference type="SUPFAM" id="SSF55869">
    <property type="entry name" value="DNA topoisomerase I domain"/>
    <property type="match status" value="1"/>
</dbReference>
<evidence type="ECO:0000256" key="4">
    <source>
        <dbReference type="ARBA" id="ARBA00023029"/>
    </source>
</evidence>
<keyword evidence="5" id="KW-0238">DNA-binding</keyword>
<reference evidence="9 10" key="1">
    <citation type="submission" date="2021-01" db="EMBL/GenBank/DDBJ databases">
        <title>C459-1 draft genome sequence.</title>
        <authorList>
            <person name="Zhang X.-F."/>
        </authorList>
    </citation>
    <scope>NUCLEOTIDE SEQUENCE [LARGE SCALE GENOMIC DNA]</scope>
    <source>
        <strain evidence="10">C459-1</strain>
    </source>
</reference>
<evidence type="ECO:0000256" key="1">
    <source>
        <dbReference type="ARBA" id="ARBA00000213"/>
    </source>
</evidence>
<organism evidence="9 10">
    <name type="scientific">Sphingobacterium faecale</name>
    <dbReference type="NCBI Taxonomy" id="2803775"/>
    <lineage>
        <taxon>Bacteria</taxon>
        <taxon>Pseudomonadati</taxon>
        <taxon>Bacteroidota</taxon>
        <taxon>Sphingobacteriia</taxon>
        <taxon>Sphingobacteriales</taxon>
        <taxon>Sphingobacteriaceae</taxon>
        <taxon>Sphingobacterium</taxon>
    </lineage>
</organism>
<dbReference type="RefSeq" id="WP_202102703.1">
    <property type="nucleotide sequence ID" value="NZ_JAERTY010000004.1"/>
</dbReference>
<feature type="domain" description="DNA topoisomerase I catalytic core eukaryotic-type" evidence="7">
    <location>
        <begin position="108"/>
        <end position="312"/>
    </location>
</feature>
<dbReference type="Proteomes" id="UP000625283">
    <property type="component" value="Unassembled WGS sequence"/>
</dbReference>
<keyword evidence="6" id="KW-0413">Isomerase</keyword>
<sequence>MPSETTNCSTADKAIVAKQALQEAGLRYITCDGKGYSRVRHGSGFAYMDLQGRPLKNEKILQRIQALVIPPAWQDVWICSLPNGHIQATGLDARGRKQYRYHPQWVALRNKTKFNSLQAFGRRLSNLDRRILKDLKQPELSKTHVCALALAIMSKTYFRVGNDIYEKENKSYGLTTLRNRHLKQVSSQKVFFKFVGKKGIQQQSYLREKSLINQLNKVKEIPGQRLFQYYDVNKRATPLDSGDLNQYIKEVMGEDFTCKTLRTWYASILALYYLRQITTAPTNQKNRKHLLLAVIDAVAEQLGNTRAITRSHYIHPYILETYLSGKLDSWIYRTNKRPLAPTSDPSYKRKLLQLLQDSAQVQ</sequence>
<protein>
    <recommendedName>
        <fullName evidence="3">DNA topoisomerase</fullName>
        <ecNumber evidence="3">5.6.2.1</ecNumber>
    </recommendedName>
</protein>
<dbReference type="Gene3D" id="1.10.132.120">
    <property type="match status" value="1"/>
</dbReference>
<dbReference type="InterPro" id="IPR014711">
    <property type="entry name" value="TopoI_cat_a-hlx-sub_euk"/>
</dbReference>
<dbReference type="EC" id="5.6.2.1" evidence="3"/>
<gene>
    <name evidence="9" type="ORF">JKG61_09345</name>
</gene>
<dbReference type="InterPro" id="IPR001631">
    <property type="entry name" value="TopoI"/>
</dbReference>
<dbReference type="InterPro" id="IPR013500">
    <property type="entry name" value="TopoI_cat_euk"/>
</dbReference>
<evidence type="ECO:0000259" key="8">
    <source>
        <dbReference type="Pfam" id="PF21338"/>
    </source>
</evidence>
<evidence type="ECO:0000256" key="3">
    <source>
        <dbReference type="ARBA" id="ARBA00012891"/>
    </source>
</evidence>
<evidence type="ECO:0000256" key="2">
    <source>
        <dbReference type="ARBA" id="ARBA00006645"/>
    </source>
</evidence>